<dbReference type="PANTHER" id="PTHR11474">
    <property type="entry name" value="TYROSINASE FAMILY MEMBER"/>
    <property type="match status" value="1"/>
</dbReference>
<dbReference type="OrthoDB" id="6132182at2759"/>
<dbReference type="EMBL" id="KZ989730">
    <property type="protein sequence ID" value="RKP25486.1"/>
    <property type="molecule type" value="Genomic_DNA"/>
</dbReference>
<sequence length="241" mass="28005">RREFRTLSKQERQTFIDAIKALQASKNRSKYDAYADLHVEVEYFAHGNSRFLSWHRSFIDPSIMVPYWDWAYDSQAPENSIIFSDEYFGGNGNPNNKWCVSTGQFTDWRPKNSARCLVRAFNAGRSQTIPALWSWELIRGSVFNAPDYNQFRLRLEGPHGNVHNGINGEFAAMRSPDDPIFWLHHSFVDKLWADWQALKSSNFRSYNGKNDDGKTAKVTDKLAYGYTVEDVLDTRNLCYTY</sequence>
<dbReference type="Proteomes" id="UP000278143">
    <property type="component" value="Unassembled WGS sequence"/>
</dbReference>
<dbReference type="InterPro" id="IPR002227">
    <property type="entry name" value="Tyrosinase_Cu-bd"/>
</dbReference>
<dbReference type="GO" id="GO:0016491">
    <property type="term" value="F:oxidoreductase activity"/>
    <property type="evidence" value="ECO:0007669"/>
    <property type="project" value="InterPro"/>
</dbReference>
<dbReference type="InterPro" id="IPR008922">
    <property type="entry name" value="Di-copper_centre_dom_sf"/>
</dbReference>
<evidence type="ECO:0000313" key="4">
    <source>
        <dbReference type="EMBL" id="RKP25486.1"/>
    </source>
</evidence>
<feature type="domain" description="Tyrosinase copper-binding" evidence="3">
    <location>
        <begin position="178"/>
        <end position="189"/>
    </location>
</feature>
<keyword evidence="2" id="KW-0186">Copper</keyword>
<dbReference type="Pfam" id="PF00264">
    <property type="entry name" value="Tyrosinase"/>
    <property type="match status" value="1"/>
</dbReference>
<dbReference type="InterPro" id="IPR050316">
    <property type="entry name" value="Tyrosinase/Hemocyanin"/>
</dbReference>
<dbReference type="SUPFAM" id="SSF48056">
    <property type="entry name" value="Di-copper centre-containing domain"/>
    <property type="match status" value="1"/>
</dbReference>
<name>A0A4P9YZC7_9FUNG</name>
<evidence type="ECO:0000313" key="5">
    <source>
        <dbReference type="Proteomes" id="UP000278143"/>
    </source>
</evidence>
<dbReference type="Gene3D" id="1.10.1280.10">
    <property type="entry name" value="Di-copper center containing domain from catechol oxidase"/>
    <property type="match status" value="1"/>
</dbReference>
<dbReference type="AlphaFoldDB" id="A0A4P9YZC7"/>
<dbReference type="PROSITE" id="PS00498">
    <property type="entry name" value="TYROSINASE_2"/>
    <property type="match status" value="1"/>
</dbReference>
<dbReference type="PRINTS" id="PR00092">
    <property type="entry name" value="TYROSINASE"/>
</dbReference>
<evidence type="ECO:0000259" key="3">
    <source>
        <dbReference type="PROSITE" id="PS00498"/>
    </source>
</evidence>
<keyword evidence="1" id="KW-0479">Metal-binding</keyword>
<evidence type="ECO:0000256" key="2">
    <source>
        <dbReference type="ARBA" id="ARBA00023008"/>
    </source>
</evidence>
<reference evidence="5" key="1">
    <citation type="journal article" date="2018" name="Nat. Microbiol.">
        <title>Leveraging single-cell genomics to expand the fungal tree of life.</title>
        <authorList>
            <person name="Ahrendt S.R."/>
            <person name="Quandt C.A."/>
            <person name="Ciobanu D."/>
            <person name="Clum A."/>
            <person name="Salamov A."/>
            <person name="Andreopoulos B."/>
            <person name="Cheng J.F."/>
            <person name="Woyke T."/>
            <person name="Pelin A."/>
            <person name="Henrissat B."/>
            <person name="Reynolds N.K."/>
            <person name="Benny G.L."/>
            <person name="Smith M.E."/>
            <person name="James T.Y."/>
            <person name="Grigoriev I.V."/>
        </authorList>
    </citation>
    <scope>NUCLEOTIDE SEQUENCE [LARGE SCALE GENOMIC DNA]</scope>
    <source>
        <strain evidence="5">Benny S71-1</strain>
    </source>
</reference>
<proteinExistence type="predicted"/>
<dbReference type="GO" id="GO:0046872">
    <property type="term" value="F:metal ion binding"/>
    <property type="evidence" value="ECO:0007669"/>
    <property type="project" value="UniProtKB-KW"/>
</dbReference>
<evidence type="ECO:0000256" key="1">
    <source>
        <dbReference type="ARBA" id="ARBA00022723"/>
    </source>
</evidence>
<organism evidence="4 5">
    <name type="scientific">Syncephalis pseudoplumigaleata</name>
    <dbReference type="NCBI Taxonomy" id="1712513"/>
    <lineage>
        <taxon>Eukaryota</taxon>
        <taxon>Fungi</taxon>
        <taxon>Fungi incertae sedis</taxon>
        <taxon>Zoopagomycota</taxon>
        <taxon>Zoopagomycotina</taxon>
        <taxon>Zoopagomycetes</taxon>
        <taxon>Zoopagales</taxon>
        <taxon>Piptocephalidaceae</taxon>
        <taxon>Syncephalis</taxon>
    </lineage>
</organism>
<feature type="non-terminal residue" evidence="4">
    <location>
        <position position="241"/>
    </location>
</feature>
<gene>
    <name evidence="4" type="ORF">SYNPS1DRAFT_3983</name>
</gene>
<dbReference type="PANTHER" id="PTHR11474:SF126">
    <property type="entry name" value="TYROSINASE-LIKE PROTEIN TYR-1-RELATED"/>
    <property type="match status" value="1"/>
</dbReference>
<accession>A0A4P9YZC7</accession>
<keyword evidence="5" id="KW-1185">Reference proteome</keyword>
<protein>
    <recommendedName>
        <fullName evidence="3">Tyrosinase copper-binding domain-containing protein</fullName>
    </recommendedName>
</protein>
<feature type="non-terminal residue" evidence="4">
    <location>
        <position position="1"/>
    </location>
</feature>